<dbReference type="GO" id="GO:0019646">
    <property type="term" value="P:aerobic electron transport chain"/>
    <property type="evidence" value="ECO:0007669"/>
    <property type="project" value="InterPro"/>
</dbReference>
<dbReference type="EMBL" id="PSNY01000001">
    <property type="protein sequence ID" value="PPE71534.1"/>
    <property type="molecule type" value="Genomic_DNA"/>
</dbReference>
<feature type="transmembrane region" description="Helical" evidence="12">
    <location>
        <begin position="458"/>
        <end position="476"/>
    </location>
</feature>
<dbReference type="GO" id="GO:0046872">
    <property type="term" value="F:metal ion binding"/>
    <property type="evidence" value="ECO:0007669"/>
    <property type="project" value="UniProtKB-UniRule"/>
</dbReference>
<organism evidence="14 15">
    <name type="scientific">Caldimonas thermodepolymerans</name>
    <dbReference type="NCBI Taxonomy" id="215580"/>
    <lineage>
        <taxon>Bacteria</taxon>
        <taxon>Pseudomonadati</taxon>
        <taxon>Pseudomonadota</taxon>
        <taxon>Betaproteobacteria</taxon>
        <taxon>Burkholderiales</taxon>
        <taxon>Sphaerotilaceae</taxon>
        <taxon>Caldimonas</taxon>
    </lineage>
</organism>
<keyword evidence="5 12" id="KW-0349">Heme</keyword>
<dbReference type="OrthoDB" id="9807042at2"/>
<name>A0A2S5T943_9BURK</name>
<feature type="region of interest" description="Disordered" evidence="13">
    <location>
        <begin position="486"/>
        <end position="523"/>
    </location>
</feature>
<feature type="transmembrane region" description="Helical" evidence="12">
    <location>
        <begin position="174"/>
        <end position="196"/>
    </location>
</feature>
<proteinExistence type="inferred from homology"/>
<dbReference type="GO" id="GO:0070069">
    <property type="term" value="C:cytochrome complex"/>
    <property type="evidence" value="ECO:0007669"/>
    <property type="project" value="UniProtKB-UniRule"/>
</dbReference>
<feature type="transmembrane region" description="Helical" evidence="12">
    <location>
        <begin position="232"/>
        <end position="255"/>
    </location>
</feature>
<feature type="transmembrane region" description="Helical" evidence="12">
    <location>
        <begin position="145"/>
        <end position="167"/>
    </location>
</feature>
<evidence type="ECO:0000256" key="5">
    <source>
        <dbReference type="ARBA" id="ARBA00022617"/>
    </source>
</evidence>
<feature type="transmembrane region" description="Helical" evidence="12">
    <location>
        <begin position="66"/>
        <end position="92"/>
    </location>
</feature>
<dbReference type="AlphaFoldDB" id="A0A2S5T943"/>
<keyword evidence="6 12" id="KW-0812">Transmembrane</keyword>
<evidence type="ECO:0000256" key="12">
    <source>
        <dbReference type="PIRNR" id="PIRNR006446"/>
    </source>
</evidence>
<dbReference type="Pfam" id="PF01654">
    <property type="entry name" value="Cyt_bd_oxida_I"/>
    <property type="match status" value="1"/>
</dbReference>
<evidence type="ECO:0000256" key="8">
    <source>
        <dbReference type="ARBA" id="ARBA00022982"/>
    </source>
</evidence>
<comment type="subcellular location">
    <subcellularLocation>
        <location evidence="12">Cell inner membrane</location>
    </subcellularLocation>
    <subcellularLocation>
        <location evidence="1">Cell membrane</location>
        <topology evidence="1">Multi-pass membrane protein</topology>
    </subcellularLocation>
</comment>
<dbReference type="PANTHER" id="PTHR30365">
    <property type="entry name" value="CYTOCHROME D UBIQUINOL OXIDASE"/>
    <property type="match status" value="1"/>
</dbReference>
<sequence length="523" mass="57250">MPAASCAPRSAAGGRGAAAAGAGKRHAGSWTGRAGIAIAVFSRPWTEVLVDVDALLLSRIQFVWVVAWHILLPAFTVGLSCYIATLETLWWVKKDPIYLRLSSFWIKIFAVSFGMGVVSGIVMPFQFGTNWSRFSEQTMDVVGALMAYEVLTAFFLEAAFLGILLFGRKLVPQWAHVFAAVMVALGTLLSSFWILAVNSWMQTPQGHEVVDGRFVPVDMLSVMFTPSFPYRLAHTVVAFVVTTAFVVLGVAAGYLRQGRHVAESRTMVKMALGFLSIMVPLQVLIGDLHGLNTLEHQPAKVAAMEGLWETQRRVPASLFAIPDEEAETNRFEIAIPALGSLYLTHDWDGEVKGLKEWPREDRPPVAIVYFAFRVMVGIGMLMLALVVWGWVQHWRGRLYDSPGFLAAARWMTPAGFVAVLAGWTVTEVGRQPWTVYGLLRTADSVTPSLTTADVSLSLAGYVVAYLVIFSGGFTLLRRMVRTGPQVAEQDEGREDPEARPARPLSAVTQAPSASRHEEGGHAA</sequence>
<dbReference type="GO" id="GO:0020037">
    <property type="term" value="F:heme binding"/>
    <property type="evidence" value="ECO:0007669"/>
    <property type="project" value="TreeGrafter"/>
</dbReference>
<dbReference type="GO" id="GO:0005886">
    <property type="term" value="C:plasma membrane"/>
    <property type="evidence" value="ECO:0007669"/>
    <property type="project" value="UniProtKB-SubCell"/>
</dbReference>
<keyword evidence="10 12" id="KW-0408">Iron</keyword>
<feature type="transmembrane region" description="Helical" evidence="12">
    <location>
        <begin position="104"/>
        <end position="125"/>
    </location>
</feature>
<evidence type="ECO:0000256" key="4">
    <source>
        <dbReference type="ARBA" id="ARBA00022475"/>
    </source>
</evidence>
<keyword evidence="15" id="KW-1185">Reference proteome</keyword>
<evidence type="ECO:0008006" key="16">
    <source>
        <dbReference type="Google" id="ProtNLM"/>
    </source>
</evidence>
<evidence type="ECO:0000256" key="9">
    <source>
        <dbReference type="ARBA" id="ARBA00022989"/>
    </source>
</evidence>
<feature type="transmembrane region" description="Helical" evidence="12">
    <location>
        <begin position="366"/>
        <end position="391"/>
    </location>
</feature>
<evidence type="ECO:0000256" key="7">
    <source>
        <dbReference type="ARBA" id="ARBA00022723"/>
    </source>
</evidence>
<accession>A0A2S5T943</accession>
<keyword evidence="7 12" id="KW-0479">Metal-binding</keyword>
<keyword evidence="9 12" id="KW-1133">Transmembrane helix</keyword>
<feature type="compositionally biased region" description="Basic and acidic residues" evidence="13">
    <location>
        <begin position="514"/>
        <end position="523"/>
    </location>
</feature>
<feature type="transmembrane region" description="Helical" evidence="12">
    <location>
        <begin position="403"/>
        <end position="425"/>
    </location>
</feature>
<keyword evidence="8 12" id="KW-0249">Electron transport</keyword>
<feature type="transmembrane region" description="Helical" evidence="12">
    <location>
        <begin position="267"/>
        <end position="285"/>
    </location>
</feature>
<evidence type="ECO:0000256" key="11">
    <source>
        <dbReference type="ARBA" id="ARBA00023136"/>
    </source>
</evidence>
<evidence type="ECO:0000256" key="2">
    <source>
        <dbReference type="ARBA" id="ARBA00009819"/>
    </source>
</evidence>
<evidence type="ECO:0000256" key="3">
    <source>
        <dbReference type="ARBA" id="ARBA00022448"/>
    </source>
</evidence>
<gene>
    <name evidence="14" type="ORF">C1702_00600</name>
</gene>
<dbReference type="InterPro" id="IPR002585">
    <property type="entry name" value="Cyt-d_ubiquinol_oxidase_su_1"/>
</dbReference>
<evidence type="ECO:0000256" key="10">
    <source>
        <dbReference type="ARBA" id="ARBA00023004"/>
    </source>
</evidence>
<keyword evidence="4 12" id="KW-1003">Cell membrane</keyword>
<evidence type="ECO:0000313" key="14">
    <source>
        <dbReference type="EMBL" id="PPE71534.1"/>
    </source>
</evidence>
<protein>
    <recommendedName>
        <fullName evidence="16">Cytochrome ubiquinol oxidase subunit I</fullName>
    </recommendedName>
</protein>
<dbReference type="Proteomes" id="UP000239406">
    <property type="component" value="Unassembled WGS sequence"/>
</dbReference>
<dbReference type="GO" id="GO:0016682">
    <property type="term" value="F:oxidoreductase activity, acting on diphenols and related substances as donors, oxygen as acceptor"/>
    <property type="evidence" value="ECO:0007669"/>
    <property type="project" value="TreeGrafter"/>
</dbReference>
<evidence type="ECO:0000256" key="13">
    <source>
        <dbReference type="SAM" id="MobiDB-lite"/>
    </source>
</evidence>
<dbReference type="PANTHER" id="PTHR30365:SF14">
    <property type="entry name" value="CYTOCHROME BD MENAQUINOL OXIDASE SUBUNIT I-RELATED"/>
    <property type="match status" value="1"/>
</dbReference>
<reference evidence="14 15" key="1">
    <citation type="submission" date="2018-02" db="EMBL/GenBank/DDBJ databases">
        <title>Reclassifiation of [Polyangium] brachysporum DSM 7029 as Guopingzhaonella breviflexa gen. nov., sp. nov., a member of the family Comamonadaceae.</title>
        <authorList>
            <person name="Tang B."/>
        </authorList>
    </citation>
    <scope>NUCLEOTIDE SEQUENCE [LARGE SCALE GENOMIC DNA]</scope>
    <source>
        <strain evidence="14 15">DSM 15344</strain>
    </source>
</reference>
<comment type="similarity">
    <text evidence="2 12">Belongs to the cytochrome ubiquinol oxidase subunit 1 family.</text>
</comment>
<keyword evidence="11 12" id="KW-0472">Membrane</keyword>
<comment type="caution">
    <text evidence="14">The sequence shown here is derived from an EMBL/GenBank/DDBJ whole genome shotgun (WGS) entry which is preliminary data.</text>
</comment>
<evidence type="ECO:0000256" key="1">
    <source>
        <dbReference type="ARBA" id="ARBA00004651"/>
    </source>
</evidence>
<evidence type="ECO:0000313" key="15">
    <source>
        <dbReference type="Proteomes" id="UP000239406"/>
    </source>
</evidence>
<dbReference type="PIRSF" id="PIRSF006446">
    <property type="entry name" value="Cyt_quinol_oxidase_1"/>
    <property type="match status" value="1"/>
</dbReference>
<evidence type="ECO:0000256" key="6">
    <source>
        <dbReference type="ARBA" id="ARBA00022692"/>
    </source>
</evidence>
<dbReference type="GO" id="GO:0009055">
    <property type="term" value="F:electron transfer activity"/>
    <property type="evidence" value="ECO:0007669"/>
    <property type="project" value="UniProtKB-UniRule"/>
</dbReference>
<keyword evidence="3 12" id="KW-0813">Transport</keyword>